<reference evidence="6 7" key="1">
    <citation type="submission" date="2015-03" db="EMBL/GenBank/DDBJ databases">
        <title>Caedibacter varicaedens, whole genome shotgun sequence.</title>
        <authorList>
            <person name="Suzuki H."/>
            <person name="Dapper A.L."/>
            <person name="Gibson A.K."/>
            <person name="Jackson C."/>
            <person name="Lee H."/>
            <person name="Pejaver V.R."/>
            <person name="Doak T."/>
            <person name="Lynch M."/>
        </authorList>
    </citation>
    <scope>NUCLEOTIDE SEQUENCE [LARGE SCALE GENOMIC DNA]</scope>
</reference>
<dbReference type="PANTHER" id="PTHR14413">
    <property type="entry name" value="RIBOSOMAL PROTEIN L17"/>
    <property type="match status" value="1"/>
</dbReference>
<organism evidence="6 7">
    <name type="scientific">Caedimonas varicaedens</name>
    <dbReference type="NCBI Taxonomy" id="1629334"/>
    <lineage>
        <taxon>Bacteria</taxon>
        <taxon>Pseudomonadati</taxon>
        <taxon>Pseudomonadota</taxon>
        <taxon>Alphaproteobacteria</taxon>
        <taxon>Holosporales</taxon>
        <taxon>Caedimonadaceae</taxon>
        <taxon>Caedimonas</taxon>
    </lineage>
</organism>
<name>A0A0K8MBT5_9PROT</name>
<keyword evidence="7" id="KW-1185">Reference proteome</keyword>
<evidence type="ECO:0000256" key="4">
    <source>
        <dbReference type="HAMAP-Rule" id="MF_01368"/>
    </source>
</evidence>
<dbReference type="AlphaFoldDB" id="A0A0K8MBT5"/>
<dbReference type="GO" id="GO:0022625">
    <property type="term" value="C:cytosolic large ribosomal subunit"/>
    <property type="evidence" value="ECO:0007669"/>
    <property type="project" value="TreeGrafter"/>
</dbReference>
<evidence type="ECO:0000256" key="5">
    <source>
        <dbReference type="RuleBase" id="RU000660"/>
    </source>
</evidence>
<comment type="caution">
    <text evidence="6">The sequence shown here is derived from an EMBL/GenBank/DDBJ whole genome shotgun (WGS) entry which is preliminary data.</text>
</comment>
<dbReference type="SUPFAM" id="SSF64263">
    <property type="entry name" value="Prokaryotic ribosomal protein L17"/>
    <property type="match status" value="1"/>
</dbReference>
<dbReference type="GO" id="GO:0006412">
    <property type="term" value="P:translation"/>
    <property type="evidence" value="ECO:0007669"/>
    <property type="project" value="UniProtKB-UniRule"/>
</dbReference>
<dbReference type="Proteomes" id="UP000036771">
    <property type="component" value="Unassembled WGS sequence"/>
</dbReference>
<keyword evidence="2 4" id="KW-0689">Ribosomal protein</keyword>
<comment type="subunit">
    <text evidence="4">Part of the 50S ribosomal subunit. Contacts protein L32.</text>
</comment>
<proteinExistence type="inferred from homology"/>
<dbReference type="PANTHER" id="PTHR14413:SF16">
    <property type="entry name" value="LARGE RIBOSOMAL SUBUNIT PROTEIN BL17M"/>
    <property type="match status" value="1"/>
</dbReference>
<dbReference type="InterPro" id="IPR036373">
    <property type="entry name" value="Ribosomal_bL17_sf"/>
</dbReference>
<protein>
    <recommendedName>
        <fullName evidence="4">Large ribosomal subunit protein bL17</fullName>
    </recommendedName>
</protein>
<dbReference type="PROSITE" id="PS01167">
    <property type="entry name" value="RIBOSOMAL_L17"/>
    <property type="match status" value="1"/>
</dbReference>
<comment type="similarity">
    <text evidence="1 4 5">Belongs to the bacterial ribosomal protein bL17 family.</text>
</comment>
<evidence type="ECO:0000313" key="6">
    <source>
        <dbReference type="EMBL" id="GAO97985.1"/>
    </source>
</evidence>
<gene>
    <name evidence="4 6" type="primary">rplQ</name>
    <name evidence="6" type="ORF">Cva_00628</name>
</gene>
<dbReference type="EMBL" id="BBVC01000021">
    <property type="protein sequence ID" value="GAO97985.1"/>
    <property type="molecule type" value="Genomic_DNA"/>
</dbReference>
<dbReference type="OrthoDB" id="9809073at2"/>
<dbReference type="Gene3D" id="3.90.1030.10">
    <property type="entry name" value="Ribosomal protein L17"/>
    <property type="match status" value="1"/>
</dbReference>
<evidence type="ECO:0000313" key="7">
    <source>
        <dbReference type="Proteomes" id="UP000036771"/>
    </source>
</evidence>
<dbReference type="NCBIfam" id="TIGR00059">
    <property type="entry name" value="L17"/>
    <property type="match status" value="1"/>
</dbReference>
<sequence length="141" mass="16172">MRHQMHGRKFNRTSSQRYALLRGLAGSLIEHEQIQTTLQKAKDLRPFIEKLVTLGRLNTLHARRQALSVLRSEELVTKLMTILAERYKDRPGGYTRVIKAGFRFGDNASKAIIEFVDRDTSAKGAVNRRLHEASQEKEVVE</sequence>
<evidence type="ECO:0000256" key="1">
    <source>
        <dbReference type="ARBA" id="ARBA00008777"/>
    </source>
</evidence>
<accession>A0A0K8MBT5</accession>
<dbReference type="STRING" id="1629334.Cva_00628"/>
<dbReference type="Pfam" id="PF01196">
    <property type="entry name" value="Ribosomal_L17"/>
    <property type="match status" value="1"/>
</dbReference>
<dbReference type="FunFam" id="3.90.1030.10:FF:000001">
    <property type="entry name" value="50S ribosomal protein L17"/>
    <property type="match status" value="1"/>
</dbReference>
<keyword evidence="3 4" id="KW-0687">Ribonucleoprotein</keyword>
<dbReference type="InterPro" id="IPR000456">
    <property type="entry name" value="Ribosomal_bL17"/>
</dbReference>
<dbReference type="HAMAP" id="MF_01368">
    <property type="entry name" value="Ribosomal_bL17"/>
    <property type="match status" value="1"/>
</dbReference>
<dbReference type="InterPro" id="IPR047859">
    <property type="entry name" value="Ribosomal_bL17_CS"/>
</dbReference>
<dbReference type="GO" id="GO:0003735">
    <property type="term" value="F:structural constituent of ribosome"/>
    <property type="evidence" value="ECO:0007669"/>
    <property type="project" value="InterPro"/>
</dbReference>
<evidence type="ECO:0000256" key="2">
    <source>
        <dbReference type="ARBA" id="ARBA00022980"/>
    </source>
</evidence>
<evidence type="ECO:0000256" key="3">
    <source>
        <dbReference type="ARBA" id="ARBA00023274"/>
    </source>
</evidence>